<name>A0AAV5DDG0_ELECO</name>
<reference evidence="3" key="2">
    <citation type="submission" date="2021-12" db="EMBL/GenBank/DDBJ databases">
        <title>Resequencing data analysis of finger millet.</title>
        <authorList>
            <person name="Hatakeyama M."/>
            <person name="Aluri S."/>
            <person name="Balachadran M.T."/>
            <person name="Sivarajan S.R."/>
            <person name="Poveda L."/>
            <person name="Shimizu-Inatsugi R."/>
            <person name="Schlapbach R."/>
            <person name="Sreeman S.M."/>
            <person name="Shimizu K.K."/>
        </authorList>
    </citation>
    <scope>NUCLEOTIDE SEQUENCE</scope>
</reference>
<organism evidence="3 4">
    <name type="scientific">Eleusine coracana subsp. coracana</name>
    <dbReference type="NCBI Taxonomy" id="191504"/>
    <lineage>
        <taxon>Eukaryota</taxon>
        <taxon>Viridiplantae</taxon>
        <taxon>Streptophyta</taxon>
        <taxon>Embryophyta</taxon>
        <taxon>Tracheophyta</taxon>
        <taxon>Spermatophyta</taxon>
        <taxon>Magnoliopsida</taxon>
        <taxon>Liliopsida</taxon>
        <taxon>Poales</taxon>
        <taxon>Poaceae</taxon>
        <taxon>PACMAD clade</taxon>
        <taxon>Chloridoideae</taxon>
        <taxon>Cynodonteae</taxon>
        <taxon>Eleusininae</taxon>
        <taxon>Eleusine</taxon>
    </lineage>
</organism>
<dbReference type="InterPro" id="IPR011990">
    <property type="entry name" value="TPR-like_helical_dom_sf"/>
</dbReference>
<dbReference type="AlphaFoldDB" id="A0AAV5DDG0"/>
<evidence type="ECO:0000256" key="1">
    <source>
        <dbReference type="SAM" id="MobiDB-lite"/>
    </source>
</evidence>
<feature type="compositionally biased region" description="Low complexity" evidence="1">
    <location>
        <begin position="30"/>
        <end position="48"/>
    </location>
</feature>
<gene>
    <name evidence="3" type="primary">ga26329</name>
    <name evidence="3" type="ORF">PR202_ga26329</name>
</gene>
<dbReference type="PANTHER" id="PTHR45084">
    <property type="entry name" value="ERAD-ASSOCIATED E3 UBIQUITIN-PROTEIN LIGASE COMPONENT HRD3A-RELATED"/>
    <property type="match status" value="1"/>
</dbReference>
<keyword evidence="4" id="KW-1185">Reference proteome</keyword>
<dbReference type="PANTHER" id="PTHR45084:SF1">
    <property type="entry name" value="ERAD-ASSOCIATED E3 UBIQUITIN-PROTEIN LIGASE COMPONENT HRD3A-RELATED"/>
    <property type="match status" value="1"/>
</dbReference>
<proteinExistence type="predicted"/>
<dbReference type="EMBL" id="BQKI01000015">
    <property type="protein sequence ID" value="GJN08416.1"/>
    <property type="molecule type" value="Genomic_DNA"/>
</dbReference>
<keyword evidence="2" id="KW-0732">Signal</keyword>
<accession>A0AAV5DDG0</accession>
<feature type="region of interest" description="Disordered" evidence="1">
    <location>
        <begin position="30"/>
        <end position="54"/>
    </location>
</feature>
<dbReference type="Gene3D" id="1.25.40.10">
    <property type="entry name" value="Tetratricopeptide repeat domain"/>
    <property type="match status" value="1"/>
</dbReference>
<dbReference type="GO" id="GO:0036503">
    <property type="term" value="P:ERAD pathway"/>
    <property type="evidence" value="ECO:0007669"/>
    <property type="project" value="InterPro"/>
</dbReference>
<evidence type="ECO:0000313" key="4">
    <source>
        <dbReference type="Proteomes" id="UP001054889"/>
    </source>
</evidence>
<sequence>MARVFHRRLLIDAVAVAVVASLLRPAVADSSAAHPSAPSTDSTGTDPVVDTDDWDDFADDFPTADLLLSPSSWVPLLDPTSPSASDDGLVSTDDTLFVKGARAMLSAASAGNYLAFSMAANQIEAAAEEGHPGALSVLAFFSGAGMTRPASRSRAWLLHKLAADAGDLQSKMALAYSYFRQEMYEQAVTLYAESAKAAVSALISKMPPIKIIERFKIHSGTEENKEALMKSRGEDDDDFQIT</sequence>
<protein>
    <submittedName>
        <fullName evidence="3">Uncharacterized protein</fullName>
    </submittedName>
</protein>
<evidence type="ECO:0000256" key="2">
    <source>
        <dbReference type="SAM" id="SignalP"/>
    </source>
</evidence>
<feature type="signal peptide" evidence="2">
    <location>
        <begin position="1"/>
        <end position="28"/>
    </location>
</feature>
<feature type="chain" id="PRO_5043472920" evidence="2">
    <location>
        <begin position="29"/>
        <end position="242"/>
    </location>
</feature>
<comment type="caution">
    <text evidence="3">The sequence shown here is derived from an EMBL/GenBank/DDBJ whole genome shotgun (WGS) entry which is preliminary data.</text>
</comment>
<evidence type="ECO:0000313" key="3">
    <source>
        <dbReference type="EMBL" id="GJN08416.1"/>
    </source>
</evidence>
<reference evidence="3" key="1">
    <citation type="journal article" date="2018" name="DNA Res.">
        <title>Multiple hybrid de novo genome assembly of finger millet, an orphan allotetraploid crop.</title>
        <authorList>
            <person name="Hatakeyama M."/>
            <person name="Aluri S."/>
            <person name="Balachadran M.T."/>
            <person name="Sivarajan S.R."/>
            <person name="Patrignani A."/>
            <person name="Gruter S."/>
            <person name="Poveda L."/>
            <person name="Shimizu-Inatsugi R."/>
            <person name="Baeten J."/>
            <person name="Francoijs K.J."/>
            <person name="Nataraja K.N."/>
            <person name="Reddy Y.A.N."/>
            <person name="Phadnis S."/>
            <person name="Ravikumar R.L."/>
            <person name="Schlapbach R."/>
            <person name="Sreeman S.M."/>
            <person name="Shimizu K.K."/>
        </authorList>
    </citation>
    <scope>NUCLEOTIDE SEQUENCE</scope>
</reference>
<dbReference type="Proteomes" id="UP001054889">
    <property type="component" value="Unassembled WGS sequence"/>
</dbReference>
<dbReference type="SUPFAM" id="SSF81901">
    <property type="entry name" value="HCP-like"/>
    <property type="match status" value="1"/>
</dbReference>
<dbReference type="InterPro" id="IPR044623">
    <property type="entry name" value="HRD3"/>
</dbReference>